<dbReference type="GO" id="GO:0016020">
    <property type="term" value="C:membrane"/>
    <property type="evidence" value="ECO:0007669"/>
    <property type="project" value="TreeGrafter"/>
</dbReference>
<keyword evidence="2" id="KW-0378">Hydrolase</keyword>
<feature type="domain" description="AB hydrolase-1" evidence="1">
    <location>
        <begin position="43"/>
        <end position="145"/>
    </location>
</feature>
<keyword evidence="3" id="KW-1185">Reference proteome</keyword>
<dbReference type="RefSeq" id="WP_152202959.1">
    <property type="nucleotide sequence ID" value="NZ_VUKF01000020.1"/>
</dbReference>
<dbReference type="Gene3D" id="3.40.50.1820">
    <property type="entry name" value="alpha/beta hydrolase"/>
    <property type="match status" value="1"/>
</dbReference>
<dbReference type="PANTHER" id="PTHR43798:SF33">
    <property type="entry name" value="HYDROLASE, PUTATIVE (AFU_ORTHOLOGUE AFUA_2G14860)-RELATED"/>
    <property type="match status" value="1"/>
</dbReference>
<dbReference type="SUPFAM" id="SSF53474">
    <property type="entry name" value="alpha/beta-Hydrolases"/>
    <property type="match status" value="1"/>
</dbReference>
<evidence type="ECO:0000313" key="2">
    <source>
        <dbReference type="EMBL" id="KAE8765217.1"/>
    </source>
</evidence>
<dbReference type="AlphaFoldDB" id="A0A7J5USF5"/>
<dbReference type="InterPro" id="IPR029058">
    <property type="entry name" value="AB_hydrolase_fold"/>
</dbReference>
<evidence type="ECO:0000313" key="3">
    <source>
        <dbReference type="Proteomes" id="UP000451860"/>
    </source>
</evidence>
<reference evidence="2 3" key="1">
    <citation type="submission" date="2019-10" db="EMBL/GenBank/DDBJ databases">
        <title>Georgenia wutianyii sp. nov. and Georgenia yuyongxinii sp. nov. isolated from plateau pika (Ochotona curzoniae) in the Qinghai-Tibet plateau of China.</title>
        <authorList>
            <person name="Tian Z."/>
        </authorList>
    </citation>
    <scope>NUCLEOTIDE SEQUENCE [LARGE SCALE GENOMIC DNA]</scope>
    <source>
        <strain evidence="2 3">DSM 21501</strain>
    </source>
</reference>
<comment type="caution">
    <text evidence="2">The sequence shown here is derived from an EMBL/GenBank/DDBJ whole genome shotgun (WGS) entry which is preliminary data.</text>
</comment>
<dbReference type="InterPro" id="IPR050266">
    <property type="entry name" value="AB_hydrolase_sf"/>
</dbReference>
<name>A0A7J5USF5_9MICO</name>
<dbReference type="InterPro" id="IPR000639">
    <property type="entry name" value="Epox_hydrolase-like"/>
</dbReference>
<sequence>MSQLHEFDVPTERLRVHVRAASAEVTGDGDGAAGWAQRTAGQPAVVLVHGNCSSSAFFHRLLEQLPDGYRGVAPDLRGFGDTEPLPIDATRGMRDFADDVVAVMAALGIDRADFVAHSAGAGVVMQLAIDHPERVGAILLEAPMSPYGFGGTRGAEGAPVWDDHAGSGGGTANTDFAAAIAAGDRGTEHPHSPRNVFRAFYVAPGFVPEDEELLLDSVLSTRIGDGHYPGPSVPSEHWPGVAPGTTGMNNAISPAFFDVSDFAEVRGVGPVTWVRGNRDAIVSDASLFDLGNLGALGAIPGWPGEEVYPSQPMVAQMRAVLDRFAANGGAYEEVVLQGVGHSPHLEVPGRFRDLLAGALAAGRAAEPQAAPDPAG</sequence>
<dbReference type="PANTHER" id="PTHR43798">
    <property type="entry name" value="MONOACYLGLYCEROL LIPASE"/>
    <property type="match status" value="1"/>
</dbReference>
<organism evidence="2 3">
    <name type="scientific">Georgenia thermotolerans</name>
    <dbReference type="NCBI Taxonomy" id="527326"/>
    <lineage>
        <taxon>Bacteria</taxon>
        <taxon>Bacillati</taxon>
        <taxon>Actinomycetota</taxon>
        <taxon>Actinomycetes</taxon>
        <taxon>Micrococcales</taxon>
        <taxon>Bogoriellaceae</taxon>
        <taxon>Georgenia</taxon>
    </lineage>
</organism>
<evidence type="ECO:0000259" key="1">
    <source>
        <dbReference type="Pfam" id="PF00561"/>
    </source>
</evidence>
<accession>A0A7J5USF5</accession>
<dbReference type="Proteomes" id="UP000451860">
    <property type="component" value="Unassembled WGS sequence"/>
</dbReference>
<dbReference type="Pfam" id="PF00561">
    <property type="entry name" value="Abhydrolase_1"/>
    <property type="match status" value="1"/>
</dbReference>
<dbReference type="PRINTS" id="PR00111">
    <property type="entry name" value="ABHYDROLASE"/>
</dbReference>
<dbReference type="InterPro" id="IPR000073">
    <property type="entry name" value="AB_hydrolase_1"/>
</dbReference>
<dbReference type="OrthoDB" id="2987348at2"/>
<protein>
    <submittedName>
        <fullName evidence="2">Alpha/beta fold hydrolase</fullName>
    </submittedName>
</protein>
<gene>
    <name evidence="2" type="ORF">GB883_05220</name>
</gene>
<dbReference type="GO" id="GO:0016787">
    <property type="term" value="F:hydrolase activity"/>
    <property type="evidence" value="ECO:0007669"/>
    <property type="project" value="UniProtKB-KW"/>
</dbReference>
<proteinExistence type="predicted"/>
<dbReference type="PRINTS" id="PR00412">
    <property type="entry name" value="EPOXHYDRLASE"/>
</dbReference>
<dbReference type="EMBL" id="WHJE01000014">
    <property type="protein sequence ID" value="KAE8765217.1"/>
    <property type="molecule type" value="Genomic_DNA"/>
</dbReference>